<reference evidence="13 14" key="1">
    <citation type="submission" date="2020-04" db="EMBL/GenBank/DDBJ databases">
        <title>Collinsella sp. KGMB02528 nov., an anaerobic actinobacterium isolated from human feces.</title>
        <authorList>
            <person name="Han K.-I."/>
            <person name="Eom M.K."/>
            <person name="Kim J.-S."/>
            <person name="Lee K.C."/>
            <person name="Suh M.K."/>
            <person name="Park S.-H."/>
            <person name="Lee J.H."/>
            <person name="Kang S.W."/>
            <person name="Park J.-E."/>
            <person name="Oh B.S."/>
            <person name="Yu S.Y."/>
            <person name="Choi S.-H."/>
            <person name="Lee D.H."/>
            <person name="Yoon H."/>
            <person name="Kim B.-Y."/>
            <person name="Lee J.H."/>
            <person name="Lee J.-S."/>
        </authorList>
    </citation>
    <scope>NUCLEOTIDE SEQUENCE [LARGE SCALE GENOMIC DNA]</scope>
    <source>
        <strain evidence="13 14">KGMB02528</strain>
    </source>
</reference>
<feature type="transmembrane region" description="Helical" evidence="10">
    <location>
        <begin position="429"/>
        <end position="450"/>
    </location>
</feature>
<evidence type="ECO:0000256" key="2">
    <source>
        <dbReference type="ARBA" id="ARBA00022448"/>
    </source>
</evidence>
<dbReference type="InterPro" id="IPR011527">
    <property type="entry name" value="ABC1_TM_dom"/>
</dbReference>
<dbReference type="PROSITE" id="PS00211">
    <property type="entry name" value="ABC_TRANSPORTER_1"/>
    <property type="match status" value="1"/>
</dbReference>
<feature type="transmembrane region" description="Helical" evidence="10">
    <location>
        <begin position="253"/>
        <end position="279"/>
    </location>
</feature>
<feature type="region of interest" description="Disordered" evidence="9">
    <location>
        <begin position="125"/>
        <end position="149"/>
    </location>
</feature>
<dbReference type="GO" id="GO:0140359">
    <property type="term" value="F:ABC-type transporter activity"/>
    <property type="evidence" value="ECO:0007669"/>
    <property type="project" value="InterPro"/>
</dbReference>
<evidence type="ECO:0000313" key="14">
    <source>
        <dbReference type="Proteomes" id="UP000546970"/>
    </source>
</evidence>
<dbReference type="GO" id="GO:0016887">
    <property type="term" value="F:ATP hydrolysis activity"/>
    <property type="evidence" value="ECO:0007669"/>
    <property type="project" value="InterPro"/>
</dbReference>
<dbReference type="Pfam" id="PF00005">
    <property type="entry name" value="ABC_tran"/>
    <property type="match status" value="1"/>
</dbReference>
<keyword evidence="6 13" id="KW-0067">ATP-binding</keyword>
<dbReference type="EMBL" id="JABBCP010000001">
    <property type="protein sequence ID" value="NMF55179.1"/>
    <property type="molecule type" value="Genomic_DNA"/>
</dbReference>
<protein>
    <submittedName>
        <fullName evidence="13">ABC transporter ATP-binding protein</fullName>
    </submittedName>
</protein>
<dbReference type="InterPro" id="IPR017871">
    <property type="entry name" value="ABC_transporter-like_CS"/>
</dbReference>
<evidence type="ECO:0000256" key="9">
    <source>
        <dbReference type="SAM" id="MobiDB-lite"/>
    </source>
</evidence>
<dbReference type="InterPro" id="IPR039421">
    <property type="entry name" value="Type_1_exporter"/>
</dbReference>
<dbReference type="Gene3D" id="3.40.50.300">
    <property type="entry name" value="P-loop containing nucleotide triphosphate hydrolases"/>
    <property type="match status" value="1"/>
</dbReference>
<keyword evidence="14" id="KW-1185">Reference proteome</keyword>
<dbReference type="AlphaFoldDB" id="A0A7X9UAY8"/>
<dbReference type="SUPFAM" id="SSF52540">
    <property type="entry name" value="P-loop containing nucleoside triphosphate hydrolases"/>
    <property type="match status" value="1"/>
</dbReference>
<dbReference type="InterPro" id="IPR003439">
    <property type="entry name" value="ABC_transporter-like_ATP-bd"/>
</dbReference>
<comment type="subcellular location">
    <subcellularLocation>
        <location evidence="1">Cell membrane</location>
        <topology evidence="1">Multi-pass membrane protein</topology>
    </subcellularLocation>
</comment>
<dbReference type="Gene3D" id="1.20.1560.10">
    <property type="entry name" value="ABC transporter type 1, transmembrane domain"/>
    <property type="match status" value="1"/>
</dbReference>
<organism evidence="13 14">
    <name type="scientific">Collinsella acetigenes</name>
    <dbReference type="NCBI Taxonomy" id="2713419"/>
    <lineage>
        <taxon>Bacteria</taxon>
        <taxon>Bacillati</taxon>
        <taxon>Actinomycetota</taxon>
        <taxon>Coriobacteriia</taxon>
        <taxon>Coriobacteriales</taxon>
        <taxon>Coriobacteriaceae</taxon>
        <taxon>Collinsella</taxon>
    </lineage>
</organism>
<feature type="domain" description="ABC transmembrane type-1" evidence="12">
    <location>
        <begin position="213"/>
        <end position="492"/>
    </location>
</feature>
<keyword evidence="2" id="KW-0813">Transport</keyword>
<dbReference type="PANTHER" id="PTHR24221:SF276">
    <property type="entry name" value="ABC TRANSPORTER, ATP-BINDING_PERMEASE PROTEIN"/>
    <property type="match status" value="1"/>
</dbReference>
<dbReference type="CDD" id="cd18548">
    <property type="entry name" value="ABC_6TM_Tm287_like"/>
    <property type="match status" value="1"/>
</dbReference>
<accession>A0A7X9UAY8</accession>
<evidence type="ECO:0000256" key="6">
    <source>
        <dbReference type="ARBA" id="ARBA00022840"/>
    </source>
</evidence>
<keyword evidence="4 10" id="KW-0812">Transmembrane</keyword>
<dbReference type="InterPro" id="IPR003593">
    <property type="entry name" value="AAA+_ATPase"/>
</dbReference>
<dbReference type="PROSITE" id="PS50929">
    <property type="entry name" value="ABC_TM1F"/>
    <property type="match status" value="1"/>
</dbReference>
<evidence type="ECO:0000256" key="8">
    <source>
        <dbReference type="ARBA" id="ARBA00023136"/>
    </source>
</evidence>
<dbReference type="InterPro" id="IPR027417">
    <property type="entry name" value="P-loop_NTPase"/>
</dbReference>
<feature type="transmembrane region" description="Helical" evidence="10">
    <location>
        <begin position="349"/>
        <end position="370"/>
    </location>
</feature>
<proteinExistence type="predicted"/>
<evidence type="ECO:0000256" key="10">
    <source>
        <dbReference type="SAM" id="Phobius"/>
    </source>
</evidence>
<evidence type="ECO:0000313" key="13">
    <source>
        <dbReference type="EMBL" id="NMF55179.1"/>
    </source>
</evidence>
<feature type="domain" description="ABC transporter" evidence="11">
    <location>
        <begin position="528"/>
        <end position="763"/>
    </location>
</feature>
<evidence type="ECO:0000256" key="3">
    <source>
        <dbReference type="ARBA" id="ARBA00022475"/>
    </source>
</evidence>
<keyword evidence="7 10" id="KW-1133">Transmembrane helix</keyword>
<dbReference type="SMART" id="SM00382">
    <property type="entry name" value="AAA"/>
    <property type="match status" value="1"/>
</dbReference>
<sequence>MRIIKLFKNHILALFVAIGLIVISCNADLALPSFMSEIVDVGIQQGGITSPVPDTIRDDSLSDLELFMTKGDAKRVEAAYSKADRSGIRTYIGSEEDRGDEGALTNIMSLPETAALSLEQGIDASSMSDMTGEESSESAGASAPTPEQMAAMTPEELAAMQQKAQAAAKMQEQIDADGGKITMKSMRIAVEGGLVERSKLVEGANKMADEMGSMSGSIVTQRAITYVQQEYKAQGISPSDVQNSYLASTSVKMFSLCAVSLVATILTGAVASHTACTIARDLRRKTFNKVMHFSPAEVGKFSQASLITRCTNDIQQIQMATTLFIRMVMMAPIMGIVAVMRVLATHTGLEWTIGVAVIAVSAVVGVLMGLTMPKFKKMQKYVDRVNLVAREILDGIMPIRAFGRQEHELERFDEASCDLMTTQLFTNRAMSFMMPLMMFVMNCVTVLIVWTGSHGVSEGVMQVGDMMAFISYTMQIVMAFMILTMVSVMLPRAEVAAERVDEVLATESSIKEPRAPKLPAADGVHGQLEFRGVSFQYPDARQDVIGGVSFTVHAGQMLGIIGSTGSGKSTLVQLIPRLYDVTGGQILLDGIDVRDLPLSELRRRVGYIPQQGMLFSGTVESNLKFAGKSVTDEDMREAARIAQASDFIEEREGGFASEISQGGSNVSGGQRQRLSIARALAKRPEVVVFDDSFSALDYKTDALLREELARTQKDAALVVVAQRIATIMHADQIIVLDEGAVVGQGTHEELLRRCPAYLEIAQSQLSARELGLSEDEIAAVMDGSAQEGGVR</sequence>
<evidence type="ECO:0000256" key="5">
    <source>
        <dbReference type="ARBA" id="ARBA00022741"/>
    </source>
</evidence>
<dbReference type="InterPro" id="IPR036640">
    <property type="entry name" value="ABC1_TM_sf"/>
</dbReference>
<name>A0A7X9UAY8_9ACTN</name>
<comment type="caution">
    <text evidence="13">The sequence shown here is derived from an EMBL/GenBank/DDBJ whole genome shotgun (WGS) entry which is preliminary data.</text>
</comment>
<evidence type="ECO:0000259" key="11">
    <source>
        <dbReference type="PROSITE" id="PS50893"/>
    </source>
</evidence>
<dbReference type="GO" id="GO:0005524">
    <property type="term" value="F:ATP binding"/>
    <property type="evidence" value="ECO:0007669"/>
    <property type="project" value="UniProtKB-KW"/>
</dbReference>
<gene>
    <name evidence="13" type="ORF">HF320_02360</name>
</gene>
<feature type="transmembrane region" description="Helical" evidence="10">
    <location>
        <begin position="323"/>
        <end position="343"/>
    </location>
</feature>
<dbReference type="PROSITE" id="PS50893">
    <property type="entry name" value="ABC_TRANSPORTER_2"/>
    <property type="match status" value="1"/>
</dbReference>
<feature type="transmembrane region" description="Helical" evidence="10">
    <location>
        <begin position="470"/>
        <end position="490"/>
    </location>
</feature>
<dbReference type="SUPFAM" id="SSF90123">
    <property type="entry name" value="ABC transporter transmembrane region"/>
    <property type="match status" value="1"/>
</dbReference>
<dbReference type="Proteomes" id="UP000546970">
    <property type="component" value="Unassembled WGS sequence"/>
</dbReference>
<keyword evidence="5" id="KW-0547">Nucleotide-binding</keyword>
<dbReference type="GO" id="GO:0005886">
    <property type="term" value="C:plasma membrane"/>
    <property type="evidence" value="ECO:0007669"/>
    <property type="project" value="UniProtKB-SubCell"/>
</dbReference>
<dbReference type="PANTHER" id="PTHR24221">
    <property type="entry name" value="ATP-BINDING CASSETTE SUB-FAMILY B"/>
    <property type="match status" value="1"/>
</dbReference>
<evidence type="ECO:0000256" key="7">
    <source>
        <dbReference type="ARBA" id="ARBA00022989"/>
    </source>
</evidence>
<dbReference type="RefSeq" id="WP_169276883.1">
    <property type="nucleotide sequence ID" value="NZ_JABBCP010000001.1"/>
</dbReference>
<evidence type="ECO:0000256" key="1">
    <source>
        <dbReference type="ARBA" id="ARBA00004651"/>
    </source>
</evidence>
<evidence type="ECO:0000259" key="12">
    <source>
        <dbReference type="PROSITE" id="PS50929"/>
    </source>
</evidence>
<dbReference type="PROSITE" id="PS51257">
    <property type="entry name" value="PROKAR_LIPOPROTEIN"/>
    <property type="match status" value="1"/>
</dbReference>
<feature type="compositionally biased region" description="Low complexity" evidence="9">
    <location>
        <begin position="137"/>
        <end position="147"/>
    </location>
</feature>
<keyword evidence="3" id="KW-1003">Cell membrane</keyword>
<dbReference type="FunFam" id="3.40.50.300:FF:000854">
    <property type="entry name" value="Multidrug ABC transporter ATP-binding protein"/>
    <property type="match status" value="1"/>
</dbReference>
<keyword evidence="8 10" id="KW-0472">Membrane</keyword>
<evidence type="ECO:0000256" key="4">
    <source>
        <dbReference type="ARBA" id="ARBA00022692"/>
    </source>
</evidence>
<dbReference type="Pfam" id="PF00664">
    <property type="entry name" value="ABC_membrane"/>
    <property type="match status" value="1"/>
</dbReference>